<accession>A0A3P7IVL3</accession>
<feature type="region of interest" description="Disordered" evidence="1">
    <location>
        <begin position="127"/>
        <end position="165"/>
    </location>
</feature>
<dbReference type="Proteomes" id="UP000270094">
    <property type="component" value="Unassembled WGS sequence"/>
</dbReference>
<evidence type="ECO:0000313" key="3">
    <source>
        <dbReference type="Proteomes" id="UP000270094"/>
    </source>
</evidence>
<dbReference type="AlphaFoldDB" id="A0A3P7IVL3"/>
<feature type="non-terminal residue" evidence="2">
    <location>
        <position position="1"/>
    </location>
</feature>
<keyword evidence="3" id="KW-1185">Reference proteome</keyword>
<reference evidence="2 3" key="1">
    <citation type="submission" date="2018-11" db="EMBL/GenBank/DDBJ databases">
        <authorList>
            <consortium name="Pathogen Informatics"/>
        </authorList>
    </citation>
    <scope>NUCLEOTIDE SEQUENCE [LARGE SCALE GENOMIC DNA]</scope>
</reference>
<sequence length="165" mass="18259">SAVAQILGPALQRNTLHQHDEFDESAITVENAQHLRLLYQIREVLQRRNTLYHTVNAMVDLPRTSSAVTLSASIQPQHQDPACSTKAAICSKQCENCKNNQQKLIYLANLMENIRIGQSNLNKLVSQHEGGSDVHKVSRTSSNNTSTTQPATQRVAVRTSKTTVS</sequence>
<dbReference type="EMBL" id="UYYB01019226">
    <property type="protein sequence ID" value="VDM71189.1"/>
    <property type="molecule type" value="Genomic_DNA"/>
</dbReference>
<evidence type="ECO:0000256" key="1">
    <source>
        <dbReference type="SAM" id="MobiDB-lite"/>
    </source>
</evidence>
<gene>
    <name evidence="2" type="ORF">SVUK_LOCUS6187</name>
</gene>
<dbReference type="OrthoDB" id="6777263at2759"/>
<proteinExistence type="predicted"/>
<feature type="compositionally biased region" description="Low complexity" evidence="1">
    <location>
        <begin position="139"/>
        <end position="148"/>
    </location>
</feature>
<evidence type="ECO:0000313" key="2">
    <source>
        <dbReference type="EMBL" id="VDM71189.1"/>
    </source>
</evidence>
<name>A0A3P7IVL3_STRVU</name>
<organism evidence="2 3">
    <name type="scientific">Strongylus vulgaris</name>
    <name type="common">Blood worm</name>
    <dbReference type="NCBI Taxonomy" id="40348"/>
    <lineage>
        <taxon>Eukaryota</taxon>
        <taxon>Metazoa</taxon>
        <taxon>Ecdysozoa</taxon>
        <taxon>Nematoda</taxon>
        <taxon>Chromadorea</taxon>
        <taxon>Rhabditida</taxon>
        <taxon>Rhabditina</taxon>
        <taxon>Rhabditomorpha</taxon>
        <taxon>Strongyloidea</taxon>
        <taxon>Strongylidae</taxon>
        <taxon>Strongylus</taxon>
    </lineage>
</organism>
<protein>
    <submittedName>
        <fullName evidence="2">Uncharacterized protein</fullName>
    </submittedName>
</protein>